<dbReference type="Gene3D" id="3.40.50.1820">
    <property type="entry name" value="alpha/beta hydrolase"/>
    <property type="match status" value="1"/>
</dbReference>
<evidence type="ECO:0000256" key="1">
    <source>
        <dbReference type="SAM" id="MobiDB-lite"/>
    </source>
</evidence>
<dbReference type="AlphaFoldDB" id="A0A512MCS1"/>
<feature type="domain" description="Dienelactone hydrolase" evidence="2">
    <location>
        <begin position="30"/>
        <end position="214"/>
    </location>
</feature>
<dbReference type="PANTHER" id="PTHR22946">
    <property type="entry name" value="DIENELACTONE HYDROLASE DOMAIN-CONTAINING PROTEIN-RELATED"/>
    <property type="match status" value="1"/>
</dbReference>
<dbReference type="InterPro" id="IPR029058">
    <property type="entry name" value="AB_hydrolase_fold"/>
</dbReference>
<reference evidence="3 4" key="1">
    <citation type="submission" date="2019-07" db="EMBL/GenBank/DDBJ databases">
        <title>Whole genome shotgun sequence of Brevifollis gellanilyticus NBRC 108608.</title>
        <authorList>
            <person name="Hosoyama A."/>
            <person name="Uohara A."/>
            <person name="Ohji S."/>
            <person name="Ichikawa N."/>
        </authorList>
    </citation>
    <scope>NUCLEOTIDE SEQUENCE [LARGE SCALE GENOMIC DNA]</scope>
    <source>
        <strain evidence="3 4">NBRC 108608</strain>
    </source>
</reference>
<dbReference type="InterPro" id="IPR002925">
    <property type="entry name" value="Dienelactn_hydro"/>
</dbReference>
<dbReference type="Proteomes" id="UP000321577">
    <property type="component" value="Unassembled WGS sequence"/>
</dbReference>
<gene>
    <name evidence="3" type="ORF">BGE01nite_38170</name>
</gene>
<organism evidence="3 4">
    <name type="scientific">Brevifollis gellanilyticus</name>
    <dbReference type="NCBI Taxonomy" id="748831"/>
    <lineage>
        <taxon>Bacteria</taxon>
        <taxon>Pseudomonadati</taxon>
        <taxon>Verrucomicrobiota</taxon>
        <taxon>Verrucomicrobiia</taxon>
        <taxon>Verrucomicrobiales</taxon>
        <taxon>Verrucomicrobiaceae</taxon>
    </lineage>
</organism>
<dbReference type="RefSeq" id="WP_146852558.1">
    <property type="nucleotide sequence ID" value="NZ_BKAG01000031.1"/>
</dbReference>
<feature type="region of interest" description="Disordered" evidence="1">
    <location>
        <begin position="85"/>
        <end position="106"/>
    </location>
</feature>
<protein>
    <recommendedName>
        <fullName evidence="2">Dienelactone hydrolase domain-containing protein</fullName>
    </recommendedName>
</protein>
<name>A0A512MCS1_9BACT</name>
<dbReference type="InterPro" id="IPR050261">
    <property type="entry name" value="FrsA_esterase"/>
</dbReference>
<dbReference type="GO" id="GO:0016787">
    <property type="term" value="F:hydrolase activity"/>
    <property type="evidence" value="ECO:0007669"/>
    <property type="project" value="InterPro"/>
</dbReference>
<accession>A0A512MCS1</accession>
<evidence type="ECO:0000313" key="4">
    <source>
        <dbReference type="Proteomes" id="UP000321577"/>
    </source>
</evidence>
<dbReference type="EMBL" id="BKAG01000031">
    <property type="protein sequence ID" value="GEP44526.1"/>
    <property type="molecule type" value="Genomic_DNA"/>
</dbReference>
<proteinExistence type="predicted"/>
<sequence length="253" mass="26870">MFASANAAGKSAFVLQGESWTHGEGEAQVSGILLKPEGKGPFPAVIISHGMGGSADSFGMMKAREMVKWGLVCIAPEYTHSGKAMGRAAQGEGGGRGRAPANAGASEENLRRAQVCLEILRGMPEVDAKRIAAYGHSMGAFVTIGLAAQVTDLKAAAITGSGLSPREGYAAPSNSTAEKIRTPFLMLHGMNDTTVRPDQSLALKQVLDRQKVPNDRLVADDQGHPIDQTMREDVFRLIREWFTKHGVLDSAAK</sequence>
<evidence type="ECO:0000259" key="2">
    <source>
        <dbReference type="Pfam" id="PF01738"/>
    </source>
</evidence>
<dbReference type="Pfam" id="PF01738">
    <property type="entry name" value="DLH"/>
    <property type="match status" value="1"/>
</dbReference>
<comment type="caution">
    <text evidence="3">The sequence shown here is derived from an EMBL/GenBank/DDBJ whole genome shotgun (WGS) entry which is preliminary data.</text>
</comment>
<evidence type="ECO:0000313" key="3">
    <source>
        <dbReference type="EMBL" id="GEP44526.1"/>
    </source>
</evidence>
<keyword evidence="4" id="KW-1185">Reference proteome</keyword>
<dbReference type="OrthoDB" id="24847at2"/>
<dbReference type="SUPFAM" id="SSF53474">
    <property type="entry name" value="alpha/beta-Hydrolases"/>
    <property type="match status" value="1"/>
</dbReference>